<feature type="region of interest" description="Disordered" evidence="5">
    <location>
        <begin position="1"/>
        <end position="30"/>
    </location>
</feature>
<dbReference type="AlphaFoldDB" id="A0A0N5D7K6"/>
<dbReference type="InterPro" id="IPR026939">
    <property type="entry name" value="ZNF706/At2g23090_sf"/>
</dbReference>
<dbReference type="InterPro" id="IPR007513">
    <property type="entry name" value="SERF-like_N"/>
</dbReference>
<sequence>MARGHQKFQSQQKNLKKQEEMKKSKGSDQKAAAIKALTHKCVVCMALMPDPKTYKQHFESKHPKASLPPELVQVQLFTVCNKTIRKMTRGHMKMQAKAKNLKKQEALKKSVGHDQKGACLKSLIYKCTVCMTQMMDKRSYKEHFESKHPKNPLPPELVEQPEGS</sequence>
<dbReference type="Pfam" id="PF04419">
    <property type="entry name" value="SERF-like_N"/>
    <property type="match status" value="1"/>
</dbReference>
<keyword evidence="3" id="KW-0963">Cytoplasm</keyword>
<dbReference type="Gene3D" id="4.10.1050.10">
    <property type="entry name" value="At2g23090-like"/>
    <property type="match status" value="2"/>
</dbReference>
<dbReference type="OrthoDB" id="73348at2759"/>
<proteinExistence type="predicted"/>
<evidence type="ECO:0000256" key="2">
    <source>
        <dbReference type="ARBA" id="ARBA00004496"/>
    </source>
</evidence>
<comment type="subcellular location">
    <subcellularLocation>
        <location evidence="2">Cytoplasm</location>
    </subcellularLocation>
    <subcellularLocation>
        <location evidence="1">Nucleus</location>
    </subcellularLocation>
</comment>
<keyword evidence="8" id="KW-1185">Reference proteome</keyword>
<organism evidence="9">
    <name type="scientific">Thelazia callipaeda</name>
    <name type="common">Oriental eyeworm</name>
    <name type="synonym">Parasitic nematode</name>
    <dbReference type="NCBI Taxonomy" id="103827"/>
    <lineage>
        <taxon>Eukaryota</taxon>
        <taxon>Metazoa</taxon>
        <taxon>Ecdysozoa</taxon>
        <taxon>Nematoda</taxon>
        <taxon>Chromadorea</taxon>
        <taxon>Rhabditida</taxon>
        <taxon>Spirurina</taxon>
        <taxon>Spiruromorpha</taxon>
        <taxon>Thelazioidea</taxon>
        <taxon>Thelaziidae</taxon>
        <taxon>Thelazia</taxon>
    </lineage>
</organism>
<dbReference type="STRING" id="103827.A0A0N5D7K6"/>
<dbReference type="PROSITE" id="PS00028">
    <property type="entry name" value="ZINC_FINGER_C2H2_1"/>
    <property type="match status" value="1"/>
</dbReference>
<evidence type="ECO:0000256" key="3">
    <source>
        <dbReference type="ARBA" id="ARBA00022490"/>
    </source>
</evidence>
<evidence type="ECO:0000259" key="6">
    <source>
        <dbReference type="PROSITE" id="PS00028"/>
    </source>
</evidence>
<evidence type="ECO:0000313" key="7">
    <source>
        <dbReference type="EMBL" id="VDN06645.1"/>
    </source>
</evidence>
<gene>
    <name evidence="7" type="ORF">TCLT_LOCUS9045</name>
</gene>
<name>A0A0N5D7K6_THECL</name>
<accession>A0A0N5D7K6</accession>
<feature type="region of interest" description="Disordered" evidence="5">
    <location>
        <begin position="141"/>
        <end position="164"/>
    </location>
</feature>
<dbReference type="Proteomes" id="UP000276776">
    <property type="component" value="Unassembled WGS sequence"/>
</dbReference>
<feature type="compositionally biased region" description="Basic and acidic residues" evidence="5">
    <location>
        <begin position="16"/>
        <end position="28"/>
    </location>
</feature>
<evidence type="ECO:0000313" key="9">
    <source>
        <dbReference type="WBParaSite" id="TCLT_0000905601-mRNA-1"/>
    </source>
</evidence>
<protein>
    <submittedName>
        <fullName evidence="9">C2H2-type domain-containing protein</fullName>
    </submittedName>
</protein>
<evidence type="ECO:0000313" key="8">
    <source>
        <dbReference type="Proteomes" id="UP000276776"/>
    </source>
</evidence>
<dbReference type="EMBL" id="UYYF01004723">
    <property type="protein sequence ID" value="VDN06645.1"/>
    <property type="molecule type" value="Genomic_DNA"/>
</dbReference>
<feature type="domain" description="C2H2-type" evidence="6">
    <location>
        <begin position="127"/>
        <end position="148"/>
    </location>
</feature>
<keyword evidence="4" id="KW-0539">Nucleus</keyword>
<evidence type="ECO:0000256" key="4">
    <source>
        <dbReference type="ARBA" id="ARBA00023242"/>
    </source>
</evidence>
<dbReference type="SMART" id="SM00355">
    <property type="entry name" value="ZnF_C2H2"/>
    <property type="match status" value="2"/>
</dbReference>
<dbReference type="GO" id="GO:0005737">
    <property type="term" value="C:cytoplasm"/>
    <property type="evidence" value="ECO:0007669"/>
    <property type="project" value="UniProtKB-SubCell"/>
</dbReference>
<evidence type="ECO:0000256" key="1">
    <source>
        <dbReference type="ARBA" id="ARBA00004123"/>
    </source>
</evidence>
<dbReference type="GO" id="GO:0005634">
    <property type="term" value="C:nucleus"/>
    <property type="evidence" value="ECO:0007669"/>
    <property type="project" value="UniProtKB-SubCell"/>
</dbReference>
<dbReference type="WBParaSite" id="TCLT_0000905601-mRNA-1">
    <property type="protein sequence ID" value="TCLT_0000905601-mRNA-1"/>
    <property type="gene ID" value="TCLT_0000905601"/>
</dbReference>
<reference evidence="9" key="1">
    <citation type="submission" date="2017-02" db="UniProtKB">
        <authorList>
            <consortium name="WormBaseParasite"/>
        </authorList>
    </citation>
    <scope>IDENTIFICATION</scope>
</reference>
<dbReference type="InterPro" id="IPR045230">
    <property type="entry name" value="MBS1/2-like"/>
</dbReference>
<dbReference type="PANTHER" id="PTHR21213">
    <property type="entry name" value="GEO09665P1-RELATED"/>
    <property type="match status" value="1"/>
</dbReference>
<dbReference type="InterPro" id="IPR013087">
    <property type="entry name" value="Znf_C2H2_type"/>
</dbReference>
<dbReference type="PANTHER" id="PTHR21213:SF0">
    <property type="entry name" value="ZINC FINGER PROTEIN 706"/>
    <property type="match status" value="1"/>
</dbReference>
<evidence type="ECO:0000256" key="5">
    <source>
        <dbReference type="SAM" id="MobiDB-lite"/>
    </source>
</evidence>
<dbReference type="SUPFAM" id="SSF118359">
    <property type="entry name" value="Expressed protein At2g23090/F21P24.15"/>
    <property type="match status" value="2"/>
</dbReference>
<reference evidence="7 8" key="2">
    <citation type="submission" date="2018-11" db="EMBL/GenBank/DDBJ databases">
        <authorList>
            <consortium name="Pathogen Informatics"/>
        </authorList>
    </citation>
    <scope>NUCLEOTIDE SEQUENCE [LARGE SCALE GENOMIC DNA]</scope>
</reference>